<comment type="caution">
    <text evidence="7">The sequence shown here is derived from an EMBL/GenBank/DDBJ whole genome shotgun (WGS) entry which is preliminary data.</text>
</comment>
<dbReference type="eggNOG" id="COG1660">
    <property type="taxonomic scope" value="Bacteria"/>
</dbReference>
<feature type="binding site" evidence="4">
    <location>
        <begin position="11"/>
        <end position="18"/>
    </location>
    <ligand>
        <name>ATP</name>
        <dbReference type="ChEBI" id="CHEBI:30616"/>
    </ligand>
</feature>
<dbReference type="Pfam" id="PF03668">
    <property type="entry name" value="RapZ-like_N"/>
    <property type="match status" value="1"/>
</dbReference>
<keyword evidence="1 4" id="KW-0547">Nucleotide-binding</keyword>
<evidence type="ECO:0000259" key="6">
    <source>
        <dbReference type="Pfam" id="PF22740"/>
    </source>
</evidence>
<dbReference type="Pfam" id="PF22740">
    <property type="entry name" value="PapZ_C"/>
    <property type="match status" value="1"/>
</dbReference>
<evidence type="ECO:0000256" key="3">
    <source>
        <dbReference type="ARBA" id="ARBA00023134"/>
    </source>
</evidence>
<dbReference type="Proteomes" id="UP000003195">
    <property type="component" value="Unassembled WGS sequence"/>
</dbReference>
<sequence length="303" mass="34262">MGQFHLIILTGMSGSGKSHALQILENMGYFCIDNIPPALIPEFASICAKSGGDRVRHVAVSADIGDDAYLGGLEKAVKDMRDRGISCEVVFMEASERTLISRYKEMRRVHPFAVQGRISKGIEVERERFAQLRRHADVILDTTGLTMKELREVFRKKYTLRKKDEKLSVTVVSFGFKYGIPIDADIVEDVRFLPNPFYVEELRHSTGRVPAVRDYVEASDVTSVFKEKWFSFIDFLLPHYKAEGKGQLVIAVGCTGGLHRSVAMAEAMYKHLREQQVPVTIEHRDMDKNEVKCDAPGYEGDER</sequence>
<dbReference type="PIRSF" id="PIRSF005052">
    <property type="entry name" value="P-loopkin"/>
    <property type="match status" value="1"/>
</dbReference>
<dbReference type="GO" id="GO:0005524">
    <property type="term" value="F:ATP binding"/>
    <property type="evidence" value="ECO:0007669"/>
    <property type="project" value="UniProtKB-UniRule"/>
</dbReference>
<evidence type="ECO:0000256" key="1">
    <source>
        <dbReference type="ARBA" id="ARBA00022741"/>
    </source>
</evidence>
<dbReference type="SUPFAM" id="SSF52540">
    <property type="entry name" value="P-loop containing nucleoside triphosphate hydrolases"/>
    <property type="match status" value="1"/>
</dbReference>
<dbReference type="InterPro" id="IPR027417">
    <property type="entry name" value="P-loop_NTPase"/>
</dbReference>
<evidence type="ECO:0000259" key="5">
    <source>
        <dbReference type="Pfam" id="PF03668"/>
    </source>
</evidence>
<dbReference type="HOGENOM" id="CLU_059558_0_0_9"/>
<dbReference type="InterPro" id="IPR005337">
    <property type="entry name" value="RapZ-like"/>
</dbReference>
<dbReference type="EMBL" id="AECS01000040">
    <property type="protein sequence ID" value="EFQ03502.1"/>
    <property type="molecule type" value="Genomic_DNA"/>
</dbReference>
<dbReference type="HAMAP" id="MF_00636">
    <property type="entry name" value="RapZ_like"/>
    <property type="match status" value="1"/>
</dbReference>
<evidence type="ECO:0000256" key="2">
    <source>
        <dbReference type="ARBA" id="ARBA00022840"/>
    </source>
</evidence>
<dbReference type="STRING" id="706434.HMPREF9429_01708"/>
<comment type="caution">
    <text evidence="4">Lacks conserved residue(s) required for the propagation of feature annotation.</text>
</comment>
<dbReference type="PANTHER" id="PTHR30448:SF0">
    <property type="entry name" value="RNASE ADAPTER PROTEIN RAPZ"/>
    <property type="match status" value="1"/>
</dbReference>
<dbReference type="OrthoDB" id="9784461at2"/>
<dbReference type="AlphaFoldDB" id="E2ZE06"/>
<keyword evidence="3 4" id="KW-0342">GTP-binding</keyword>
<feature type="domain" description="RapZ C-terminal" evidence="6">
    <location>
        <begin position="168"/>
        <end position="287"/>
    </location>
</feature>
<proteinExistence type="inferred from homology"/>
<gene>
    <name evidence="7" type="ORF">HMPREF9429_01708</name>
</gene>
<feature type="domain" description="RapZ-like N-terminal" evidence="5">
    <location>
        <begin position="5"/>
        <end position="158"/>
    </location>
</feature>
<dbReference type="InterPro" id="IPR053931">
    <property type="entry name" value="RapZ_C"/>
</dbReference>
<keyword evidence="2 4" id="KW-0067">ATP-binding</keyword>
<evidence type="ECO:0000313" key="7">
    <source>
        <dbReference type="EMBL" id="EFQ03502.1"/>
    </source>
</evidence>
<dbReference type="GO" id="GO:0005525">
    <property type="term" value="F:GTP binding"/>
    <property type="evidence" value="ECO:0007669"/>
    <property type="project" value="UniProtKB-UniRule"/>
</dbReference>
<reference evidence="7 8" key="1">
    <citation type="submission" date="2010-08" db="EMBL/GenBank/DDBJ databases">
        <authorList>
            <person name="Weinstock G."/>
            <person name="Sodergren E."/>
            <person name="Clifton S."/>
            <person name="Fulton L."/>
            <person name="Fulton B."/>
            <person name="Courtney L."/>
            <person name="Fronick C."/>
            <person name="Harrison M."/>
            <person name="Strong C."/>
            <person name="Farmer C."/>
            <person name="Delahaunty K."/>
            <person name="Markovic C."/>
            <person name="Hall O."/>
            <person name="Minx P."/>
            <person name="Tomlinson C."/>
            <person name="Mitreva M."/>
            <person name="Hou S."/>
            <person name="Chen J."/>
            <person name="Wollam A."/>
            <person name="Pepin K.H."/>
            <person name="Johnson M."/>
            <person name="Bhonagiri V."/>
            <person name="Zhang X."/>
            <person name="Suruliraj S."/>
            <person name="Warren W."/>
            <person name="Chinwalla A."/>
            <person name="Mardis E.R."/>
            <person name="Wilson R.K."/>
        </authorList>
    </citation>
    <scope>NUCLEOTIDE SEQUENCE [LARGE SCALE GENOMIC DNA]</scope>
    <source>
        <strain evidence="7 8">F0359</strain>
    </source>
</reference>
<dbReference type="NCBIfam" id="NF003828">
    <property type="entry name" value="PRK05416.1"/>
    <property type="match status" value="1"/>
</dbReference>
<evidence type="ECO:0000256" key="4">
    <source>
        <dbReference type="HAMAP-Rule" id="MF_00636"/>
    </source>
</evidence>
<dbReference type="PANTHER" id="PTHR30448">
    <property type="entry name" value="RNASE ADAPTER PROTEIN RAPZ"/>
    <property type="match status" value="1"/>
</dbReference>
<organism evidence="7 8">
    <name type="scientific">Megasphaera micronuciformis F0359</name>
    <dbReference type="NCBI Taxonomy" id="706434"/>
    <lineage>
        <taxon>Bacteria</taxon>
        <taxon>Bacillati</taxon>
        <taxon>Bacillota</taxon>
        <taxon>Negativicutes</taxon>
        <taxon>Veillonellales</taxon>
        <taxon>Veillonellaceae</taxon>
        <taxon>Megasphaera</taxon>
    </lineage>
</organism>
<keyword evidence="8" id="KW-1185">Reference proteome</keyword>
<name>E2ZE06_9FIRM</name>
<evidence type="ECO:0000313" key="8">
    <source>
        <dbReference type="Proteomes" id="UP000003195"/>
    </source>
</evidence>
<dbReference type="Gene3D" id="3.40.50.300">
    <property type="entry name" value="P-loop containing nucleotide triphosphate hydrolases"/>
    <property type="match status" value="1"/>
</dbReference>
<accession>E2ZE06</accession>
<protein>
    <submittedName>
        <fullName evidence="7">Uncharacterized protein</fullName>
    </submittedName>
</protein>
<dbReference type="InterPro" id="IPR053930">
    <property type="entry name" value="RapZ-like_N"/>
</dbReference>
<dbReference type="RefSeq" id="WP_006943054.1">
    <property type="nucleotide sequence ID" value="NZ_GL538209.1"/>
</dbReference>